<evidence type="ECO:0000313" key="2">
    <source>
        <dbReference type="Proteomes" id="UP000240621"/>
    </source>
</evidence>
<proteinExistence type="predicted"/>
<evidence type="ECO:0008006" key="3">
    <source>
        <dbReference type="Google" id="ProtNLM"/>
    </source>
</evidence>
<dbReference type="OrthoDB" id="6293663at2"/>
<comment type="caution">
    <text evidence="1">The sequence shown here is derived from an EMBL/GenBank/DDBJ whole genome shotgun (WGS) entry which is preliminary data.</text>
</comment>
<name>A0A2P8CG19_9BACT</name>
<dbReference type="InterPro" id="IPR018652">
    <property type="entry name" value="DUF2082_NA-bd_Znr"/>
</dbReference>
<evidence type="ECO:0000313" key="1">
    <source>
        <dbReference type="EMBL" id="PSK83904.1"/>
    </source>
</evidence>
<organism evidence="1 2">
    <name type="scientific">Prolixibacter denitrificans</name>
    <dbReference type="NCBI Taxonomy" id="1541063"/>
    <lineage>
        <taxon>Bacteria</taxon>
        <taxon>Pseudomonadati</taxon>
        <taxon>Bacteroidota</taxon>
        <taxon>Bacteroidia</taxon>
        <taxon>Marinilabiliales</taxon>
        <taxon>Prolixibacteraceae</taxon>
        <taxon>Prolixibacter</taxon>
    </lineage>
</organism>
<dbReference type="Pfam" id="PF09855">
    <property type="entry name" value="Zn_ribbon_13"/>
    <property type="match status" value="1"/>
</dbReference>
<dbReference type="AlphaFoldDB" id="A0A2P8CG19"/>
<sequence>MSRNKYVCPKCGNRYYDVGEIRVAGGFWSKIFDVQGRKFTSVTCTKCSYTEFYGVPSSKLGNVFDFFTN</sequence>
<reference evidence="1 2" key="1">
    <citation type="submission" date="2018-03" db="EMBL/GenBank/DDBJ databases">
        <title>Genomic Encyclopedia of Archaeal and Bacterial Type Strains, Phase II (KMG-II): from individual species to whole genera.</title>
        <authorList>
            <person name="Goeker M."/>
        </authorList>
    </citation>
    <scope>NUCLEOTIDE SEQUENCE [LARGE SCALE GENOMIC DNA]</scope>
    <source>
        <strain evidence="1 2">DSM 27267</strain>
    </source>
</reference>
<accession>A0A2P8CG19</accession>
<dbReference type="RefSeq" id="WP_106541729.1">
    <property type="nucleotide sequence ID" value="NZ_BLAU01000001.1"/>
</dbReference>
<dbReference type="EMBL" id="PYGC01000003">
    <property type="protein sequence ID" value="PSK83904.1"/>
    <property type="molecule type" value="Genomic_DNA"/>
</dbReference>
<protein>
    <recommendedName>
        <fullName evidence="3">GTP-binding protein</fullName>
    </recommendedName>
</protein>
<gene>
    <name evidence="1" type="ORF">CLV93_103322</name>
</gene>
<dbReference type="Proteomes" id="UP000240621">
    <property type="component" value="Unassembled WGS sequence"/>
</dbReference>